<sequence length="266" mass="31276">MNPLVSIVIPVYSRETELTELLESLVVQTFQQFEVIVINNDGPPKQHLLAPFLNRLSIRLVELGENHHVKARNRGVNEAKGNYILLLDDDDLLMPQHIEQALRDIETADLVFPDAELFRFEWKDGRRVVTDWEPFAYDLDFERLRQDSTYIPSGTLYRKRIHDKIGPFDESVYNYWDWDFILRVSEHGTIVHPARATVLYAFNGSDNLSAKQDETRRRYFDRFCQKHGLTDMEMKNFHIVQSERREFVRPTERTFTGAFPGRTEGE</sequence>
<dbReference type="EMBL" id="UGGP01000001">
    <property type="protein sequence ID" value="STO07659.1"/>
    <property type="molecule type" value="Genomic_DNA"/>
</dbReference>
<dbReference type="PANTHER" id="PTHR43685:SF2">
    <property type="entry name" value="GLYCOSYLTRANSFERASE 2-LIKE DOMAIN-CONTAINING PROTEIN"/>
    <property type="match status" value="1"/>
</dbReference>
<evidence type="ECO:0000313" key="2">
    <source>
        <dbReference type="EMBL" id="STO07659.1"/>
    </source>
</evidence>
<accession>A0A377FS76</accession>
<dbReference type="OrthoDB" id="396512at2"/>
<dbReference type="PANTHER" id="PTHR43685">
    <property type="entry name" value="GLYCOSYLTRANSFERASE"/>
    <property type="match status" value="1"/>
</dbReference>
<dbReference type="EC" id="2.4.1.-" evidence="2"/>
<feature type="domain" description="Glycosyltransferase 2-like" evidence="1">
    <location>
        <begin position="6"/>
        <end position="165"/>
    </location>
</feature>
<dbReference type="RefSeq" id="WP_029334664.1">
    <property type="nucleotide sequence ID" value="NZ_UGGP01000001.1"/>
</dbReference>
<proteinExistence type="predicted"/>
<dbReference type="AlphaFoldDB" id="A0A377FS76"/>
<dbReference type="GO" id="GO:0016757">
    <property type="term" value="F:glycosyltransferase activity"/>
    <property type="evidence" value="ECO:0007669"/>
    <property type="project" value="UniProtKB-KW"/>
</dbReference>
<dbReference type="Gene3D" id="3.90.550.10">
    <property type="entry name" value="Spore Coat Polysaccharide Biosynthesis Protein SpsA, Chain A"/>
    <property type="match status" value="1"/>
</dbReference>
<organism evidence="2 3">
    <name type="scientific">Exiguobacterium aurantiacum</name>
    <dbReference type="NCBI Taxonomy" id="33987"/>
    <lineage>
        <taxon>Bacteria</taxon>
        <taxon>Bacillati</taxon>
        <taxon>Bacillota</taxon>
        <taxon>Bacilli</taxon>
        <taxon>Bacillales</taxon>
        <taxon>Bacillales Family XII. Incertae Sedis</taxon>
        <taxon>Exiguobacterium</taxon>
    </lineage>
</organism>
<evidence type="ECO:0000259" key="1">
    <source>
        <dbReference type="Pfam" id="PF00535"/>
    </source>
</evidence>
<protein>
    <submittedName>
        <fullName evidence="2">PGL/p-HBAD biosynthesis glycosyltransferase Rv2957/MT3031</fullName>
        <ecNumber evidence="2">2.4.1.-</ecNumber>
    </submittedName>
</protein>
<evidence type="ECO:0000313" key="3">
    <source>
        <dbReference type="Proteomes" id="UP000254060"/>
    </source>
</evidence>
<dbReference type="InterPro" id="IPR001173">
    <property type="entry name" value="Glyco_trans_2-like"/>
</dbReference>
<reference evidence="2 3" key="1">
    <citation type="submission" date="2018-06" db="EMBL/GenBank/DDBJ databases">
        <authorList>
            <consortium name="Pathogen Informatics"/>
            <person name="Doyle S."/>
        </authorList>
    </citation>
    <scope>NUCLEOTIDE SEQUENCE [LARGE SCALE GENOMIC DNA]</scope>
    <source>
        <strain evidence="2 3">NCTC13163</strain>
    </source>
</reference>
<keyword evidence="2" id="KW-0808">Transferase</keyword>
<dbReference type="Pfam" id="PF00535">
    <property type="entry name" value="Glycos_transf_2"/>
    <property type="match status" value="1"/>
</dbReference>
<dbReference type="STRING" id="1397694.GCA_000702585_01522"/>
<gene>
    <name evidence="2" type="ORF">NCTC13163_01011</name>
</gene>
<keyword evidence="2" id="KW-0328">Glycosyltransferase</keyword>
<dbReference type="InterPro" id="IPR050834">
    <property type="entry name" value="Glycosyltransf_2"/>
</dbReference>
<dbReference type="SUPFAM" id="SSF53448">
    <property type="entry name" value="Nucleotide-diphospho-sugar transferases"/>
    <property type="match status" value="1"/>
</dbReference>
<dbReference type="InterPro" id="IPR029044">
    <property type="entry name" value="Nucleotide-diphossugar_trans"/>
</dbReference>
<name>A0A377FS76_9BACL</name>
<dbReference type="Proteomes" id="UP000254060">
    <property type="component" value="Unassembled WGS sequence"/>
</dbReference>